<evidence type="ECO:0000256" key="3">
    <source>
        <dbReference type="ARBA" id="ARBA00023015"/>
    </source>
</evidence>
<proteinExistence type="predicted"/>
<keyword evidence="5" id="KW-0804">Transcription</keyword>
<evidence type="ECO:0000259" key="8">
    <source>
        <dbReference type="PROSITE" id="PS50048"/>
    </source>
</evidence>
<name>A0A9W4N0V8_PENOL</name>
<comment type="caution">
    <text evidence="9">The sequence shown here is derived from an EMBL/GenBank/DDBJ whole genome shotgun (WGS) entry which is preliminary data.</text>
</comment>
<dbReference type="GO" id="GO:0008270">
    <property type="term" value="F:zinc ion binding"/>
    <property type="evidence" value="ECO:0007669"/>
    <property type="project" value="InterPro"/>
</dbReference>
<dbReference type="Proteomes" id="UP001153618">
    <property type="component" value="Unassembled WGS sequence"/>
</dbReference>
<evidence type="ECO:0000256" key="7">
    <source>
        <dbReference type="SAM" id="MobiDB-lite"/>
    </source>
</evidence>
<dbReference type="PROSITE" id="PS00463">
    <property type="entry name" value="ZN2_CY6_FUNGAL_1"/>
    <property type="match status" value="1"/>
</dbReference>
<feature type="compositionally biased region" description="Low complexity" evidence="7">
    <location>
        <begin position="1"/>
        <end position="38"/>
    </location>
</feature>
<dbReference type="SMART" id="SM00906">
    <property type="entry name" value="Fungal_trans"/>
    <property type="match status" value="1"/>
</dbReference>
<evidence type="ECO:0000256" key="6">
    <source>
        <dbReference type="ARBA" id="ARBA00023242"/>
    </source>
</evidence>
<dbReference type="OrthoDB" id="4934715at2759"/>
<evidence type="ECO:0000313" key="10">
    <source>
        <dbReference type="Proteomes" id="UP001153618"/>
    </source>
</evidence>
<evidence type="ECO:0000256" key="2">
    <source>
        <dbReference type="ARBA" id="ARBA00022723"/>
    </source>
</evidence>
<sequence>MNLESQGHLPQPSQSSQSSQPSQLSQPSHPSQPSQLSHPRPKVSRLRDKPQLSCNACRRRKSRCDRQQPCSSCSSRGQICTYVDNSGLMGSSKASSGTAPVVYDRLAQLERLVVSLMTDSANKAQAHPPPGSEVSGSSRIPNPPPSDIAGDAVDGRSECGSMQISDSDFHYVGNHHWATILDGIADLKDHLDRDEQFSLASTPSDLDLDEHGNRLARPRSGYALLLYGGRRLGSKEEILAALPPRSAVDRYVARYFNYLDLVSSSAVHGPSFLREYEAFWGNQSGTPIMWIGLLFSMICLACLTSEVPSEPNPEDISLQVDLYREKIVQCLTLGEYTRSGPYVLETVINYTYAEFCIRTDADKDIWFLLALEVNLAMRMGYHRDPSHFAGISPFQGEMRRRLWATVLMGDILISNQMGMPRMISDSKWDTSEPRNLNDTDFDEQSTELPLSRPLTEYTNSLGIIARRRILAALGAVIDLTDAVRPCTYADVMHVDSMIEEAAASIPPPLKLKSMATSMTDAPQIIMARLFLYHMIYKGQVVLHKRFFYPKSDNSDDQATSYSRKVCLEASLGTLEIQHILDEETCPGGQLYTMRFRVTSIMNHQFLTATMILCSMLHRGQTLEREQDIRAALQRCRAIWMRRSESSKEAKKAAETVSFVLARADDGRRHNLALTQAIAHSGGHFPLNGAPFDDHEATGSLPGDDATVSSDYMSLFDPDYFMMNSSLSSFTPPGQPSQNFPPAPNFAMNMNSMERGPSEWMSMP</sequence>
<comment type="subcellular location">
    <subcellularLocation>
        <location evidence="1">Nucleus</location>
    </subcellularLocation>
</comment>
<reference evidence="9" key="1">
    <citation type="submission" date="2021-07" db="EMBL/GenBank/DDBJ databases">
        <authorList>
            <person name="Branca A.L. A."/>
        </authorList>
    </citation>
    <scope>NUCLEOTIDE SEQUENCE</scope>
</reference>
<evidence type="ECO:0000256" key="5">
    <source>
        <dbReference type="ARBA" id="ARBA00023163"/>
    </source>
</evidence>
<dbReference type="InterPro" id="IPR001138">
    <property type="entry name" value="Zn2Cys6_DnaBD"/>
</dbReference>
<feature type="region of interest" description="Disordered" evidence="7">
    <location>
        <begin position="1"/>
        <end position="50"/>
    </location>
</feature>
<dbReference type="Pfam" id="PF04082">
    <property type="entry name" value="Fungal_trans"/>
    <property type="match status" value="1"/>
</dbReference>
<dbReference type="InterPro" id="IPR050613">
    <property type="entry name" value="Sec_Metabolite_Reg"/>
</dbReference>
<dbReference type="GO" id="GO:0000981">
    <property type="term" value="F:DNA-binding transcription factor activity, RNA polymerase II-specific"/>
    <property type="evidence" value="ECO:0007669"/>
    <property type="project" value="InterPro"/>
</dbReference>
<dbReference type="CDD" id="cd00067">
    <property type="entry name" value="GAL4"/>
    <property type="match status" value="1"/>
</dbReference>
<feature type="domain" description="Zn(2)-C6 fungal-type" evidence="8">
    <location>
        <begin position="53"/>
        <end position="82"/>
    </location>
</feature>
<evidence type="ECO:0000256" key="1">
    <source>
        <dbReference type="ARBA" id="ARBA00004123"/>
    </source>
</evidence>
<organism evidence="9 10">
    <name type="scientific">Penicillium olsonii</name>
    <dbReference type="NCBI Taxonomy" id="99116"/>
    <lineage>
        <taxon>Eukaryota</taxon>
        <taxon>Fungi</taxon>
        <taxon>Dikarya</taxon>
        <taxon>Ascomycota</taxon>
        <taxon>Pezizomycotina</taxon>
        <taxon>Eurotiomycetes</taxon>
        <taxon>Eurotiomycetidae</taxon>
        <taxon>Eurotiales</taxon>
        <taxon>Aspergillaceae</taxon>
        <taxon>Penicillium</taxon>
    </lineage>
</organism>
<dbReference type="Gene3D" id="4.10.240.10">
    <property type="entry name" value="Zn(2)-C6 fungal-type DNA-binding domain"/>
    <property type="match status" value="1"/>
</dbReference>
<evidence type="ECO:0000256" key="4">
    <source>
        <dbReference type="ARBA" id="ARBA00023125"/>
    </source>
</evidence>
<dbReference type="GO" id="GO:0003677">
    <property type="term" value="F:DNA binding"/>
    <property type="evidence" value="ECO:0007669"/>
    <property type="project" value="UniProtKB-KW"/>
</dbReference>
<dbReference type="InterPro" id="IPR036864">
    <property type="entry name" value="Zn2-C6_fun-type_DNA-bd_sf"/>
</dbReference>
<dbReference type="CDD" id="cd12148">
    <property type="entry name" value="fungal_TF_MHR"/>
    <property type="match status" value="1"/>
</dbReference>
<gene>
    <name evidence="9" type="ORF">POLS_LOCUS7914</name>
</gene>
<dbReference type="Pfam" id="PF00172">
    <property type="entry name" value="Zn_clus"/>
    <property type="match status" value="1"/>
</dbReference>
<dbReference type="PROSITE" id="PS50048">
    <property type="entry name" value="ZN2_CY6_FUNGAL_2"/>
    <property type="match status" value="1"/>
</dbReference>
<evidence type="ECO:0000313" key="9">
    <source>
        <dbReference type="EMBL" id="CAG8214401.1"/>
    </source>
</evidence>
<keyword evidence="6" id="KW-0539">Nucleus</keyword>
<dbReference type="GO" id="GO:0005634">
    <property type="term" value="C:nucleus"/>
    <property type="evidence" value="ECO:0007669"/>
    <property type="project" value="UniProtKB-SubCell"/>
</dbReference>
<dbReference type="PANTHER" id="PTHR31001">
    <property type="entry name" value="UNCHARACTERIZED TRANSCRIPTIONAL REGULATORY PROTEIN"/>
    <property type="match status" value="1"/>
</dbReference>
<dbReference type="PANTHER" id="PTHR31001:SF74">
    <property type="entry name" value="ZN(II)2CYS6 TRANSCRIPTION FACTOR (EUROFUNG)"/>
    <property type="match status" value="1"/>
</dbReference>
<keyword evidence="3" id="KW-0805">Transcription regulation</keyword>
<accession>A0A9W4N0V8</accession>
<feature type="region of interest" description="Disordered" evidence="7">
    <location>
        <begin position="121"/>
        <end position="150"/>
    </location>
</feature>
<dbReference type="AlphaFoldDB" id="A0A9W4N0V8"/>
<dbReference type="SUPFAM" id="SSF57701">
    <property type="entry name" value="Zn2/Cys6 DNA-binding domain"/>
    <property type="match status" value="1"/>
</dbReference>
<dbReference type="EMBL" id="CAJVOS010000051">
    <property type="protein sequence ID" value="CAG8214401.1"/>
    <property type="molecule type" value="Genomic_DNA"/>
</dbReference>
<dbReference type="InterPro" id="IPR007219">
    <property type="entry name" value="XnlR_reg_dom"/>
</dbReference>
<keyword evidence="4" id="KW-0238">DNA-binding</keyword>
<keyword evidence="2" id="KW-0479">Metal-binding</keyword>
<protein>
    <recommendedName>
        <fullName evidence="8">Zn(2)-C6 fungal-type domain-containing protein</fullName>
    </recommendedName>
</protein>
<dbReference type="SMART" id="SM00066">
    <property type="entry name" value="GAL4"/>
    <property type="match status" value="1"/>
</dbReference>
<dbReference type="GO" id="GO:0006351">
    <property type="term" value="P:DNA-templated transcription"/>
    <property type="evidence" value="ECO:0007669"/>
    <property type="project" value="InterPro"/>
</dbReference>
<keyword evidence="10" id="KW-1185">Reference proteome</keyword>